<feature type="transmembrane region" description="Helical" evidence="19">
    <location>
        <begin position="176"/>
        <end position="201"/>
    </location>
</feature>
<feature type="transmembrane region" description="Helical" evidence="19">
    <location>
        <begin position="20"/>
        <end position="49"/>
    </location>
</feature>
<evidence type="ECO:0000256" key="2">
    <source>
        <dbReference type="ARBA" id="ARBA00004651"/>
    </source>
</evidence>
<keyword evidence="16" id="KW-0594">Phospholipid biosynthesis</keyword>
<comment type="pathway">
    <text evidence="3 18">Phospholipid metabolism; CDP-diacylglycerol biosynthesis; CDP-diacylglycerol from sn-glycerol 3-phosphate: step 3/3.</text>
</comment>
<keyword evidence="9" id="KW-0444">Lipid biosynthesis</keyword>
<evidence type="ECO:0000256" key="19">
    <source>
        <dbReference type="SAM" id="Phobius"/>
    </source>
</evidence>
<keyword evidence="15 19" id="KW-0472">Membrane</keyword>
<keyword evidence="14" id="KW-0443">Lipid metabolism</keyword>
<evidence type="ECO:0000256" key="8">
    <source>
        <dbReference type="ARBA" id="ARBA00022475"/>
    </source>
</evidence>
<evidence type="ECO:0000256" key="1">
    <source>
        <dbReference type="ARBA" id="ARBA00001698"/>
    </source>
</evidence>
<reference evidence="20 21" key="1">
    <citation type="submission" date="2009-08" db="EMBL/GenBank/DDBJ databases">
        <title>The draft genome of Rhodobacter sp. SW2.</title>
        <authorList>
            <consortium name="US DOE Joint Genome Institute (JGI-PGF)"/>
            <person name="Lucas S."/>
            <person name="Copeland A."/>
            <person name="Lapidus A."/>
            <person name="Glavina del Rio T."/>
            <person name="Tice H."/>
            <person name="Bruce D."/>
            <person name="Goodwin L."/>
            <person name="Pitluck S."/>
            <person name="Larimer F."/>
            <person name="Land M.L."/>
            <person name="Hauser L."/>
            <person name="Emerson D."/>
        </authorList>
    </citation>
    <scope>NUCLEOTIDE SEQUENCE [LARGE SCALE GENOMIC DNA]</scope>
    <source>
        <strain evidence="20 21">SW2</strain>
    </source>
</reference>
<sequence>MDPAPNRWADLRPRVISATLMVAVGAAALWQGGLAFQALVVAIAALMIWELARMTRPLQVPDVSVPLAALAALCLALVFYYGMGLAALVFLAAPSLVGAGSGRRDQAVYVVYAFVVMLTGYGLVTLHHDHGLAIILWLLLVVVASDLAGYFAGRILGGPKFWPRISPKKTWSGTAAGWLCAVVVGLGFVLAGQGGWGLLWLSPLVAFAGQMGDIGESWIKRRAGVKDSSNLIPGHGGFMDRFDALAGAVVAVLAASLLLVLPIGGQ</sequence>
<keyword evidence="17" id="KW-1208">Phospholipid metabolism</keyword>
<dbReference type="PANTHER" id="PTHR46382">
    <property type="entry name" value="PHOSPHATIDATE CYTIDYLYLTRANSFERASE"/>
    <property type="match status" value="1"/>
</dbReference>
<evidence type="ECO:0000256" key="11">
    <source>
        <dbReference type="ARBA" id="ARBA00022692"/>
    </source>
</evidence>
<protein>
    <recommendedName>
        <fullName evidence="7 18">Phosphatidate cytidylyltransferase</fullName>
        <ecNumber evidence="6 18">2.7.7.41</ecNumber>
    </recommendedName>
</protein>
<gene>
    <name evidence="20" type="ORF">Rsw2DRAFT_1866</name>
</gene>
<proteinExistence type="inferred from homology"/>
<evidence type="ECO:0000256" key="7">
    <source>
        <dbReference type="ARBA" id="ARBA00019373"/>
    </source>
</evidence>
<evidence type="ECO:0000256" key="17">
    <source>
        <dbReference type="ARBA" id="ARBA00023264"/>
    </source>
</evidence>
<evidence type="ECO:0000256" key="18">
    <source>
        <dbReference type="RuleBase" id="RU003938"/>
    </source>
</evidence>
<evidence type="ECO:0000256" key="9">
    <source>
        <dbReference type="ARBA" id="ARBA00022516"/>
    </source>
</evidence>
<dbReference type="UniPathway" id="UPA00557">
    <property type="reaction ID" value="UER00614"/>
</dbReference>
<dbReference type="eggNOG" id="COG0575">
    <property type="taxonomic scope" value="Bacteria"/>
</dbReference>
<dbReference type="PROSITE" id="PS01315">
    <property type="entry name" value="CDS"/>
    <property type="match status" value="1"/>
</dbReference>
<evidence type="ECO:0000313" key="20">
    <source>
        <dbReference type="EMBL" id="EEW25111.1"/>
    </source>
</evidence>
<dbReference type="InterPro" id="IPR000374">
    <property type="entry name" value="PC_trans"/>
</dbReference>
<dbReference type="PANTHER" id="PTHR46382:SF1">
    <property type="entry name" value="PHOSPHATIDATE CYTIDYLYLTRANSFERASE"/>
    <property type="match status" value="1"/>
</dbReference>
<feature type="transmembrane region" description="Helical" evidence="19">
    <location>
        <begin position="134"/>
        <end position="156"/>
    </location>
</feature>
<dbReference type="EC" id="2.7.7.41" evidence="6 18"/>
<evidence type="ECO:0000256" key="16">
    <source>
        <dbReference type="ARBA" id="ARBA00023209"/>
    </source>
</evidence>
<keyword evidence="13 19" id="KW-1133">Transmembrane helix</keyword>
<evidence type="ECO:0000256" key="4">
    <source>
        <dbReference type="ARBA" id="ARBA00005189"/>
    </source>
</evidence>
<keyword evidence="11 18" id="KW-0812">Transmembrane</keyword>
<comment type="catalytic activity">
    <reaction evidence="1 18">
        <text>a 1,2-diacyl-sn-glycero-3-phosphate + CTP + H(+) = a CDP-1,2-diacyl-sn-glycerol + diphosphate</text>
        <dbReference type="Rhea" id="RHEA:16229"/>
        <dbReference type="ChEBI" id="CHEBI:15378"/>
        <dbReference type="ChEBI" id="CHEBI:33019"/>
        <dbReference type="ChEBI" id="CHEBI:37563"/>
        <dbReference type="ChEBI" id="CHEBI:58332"/>
        <dbReference type="ChEBI" id="CHEBI:58608"/>
        <dbReference type="EC" id="2.7.7.41"/>
    </reaction>
</comment>
<keyword evidence="21" id="KW-1185">Reference proteome</keyword>
<feature type="transmembrane region" description="Helical" evidence="19">
    <location>
        <begin position="244"/>
        <end position="264"/>
    </location>
</feature>
<comment type="pathway">
    <text evidence="4">Lipid metabolism.</text>
</comment>
<organism evidence="20 21">
    <name type="scientific">Rhodobacter ferrooxidans</name>
    <dbReference type="NCBI Taxonomy" id="371731"/>
    <lineage>
        <taxon>Bacteria</taxon>
        <taxon>Pseudomonadati</taxon>
        <taxon>Pseudomonadota</taxon>
        <taxon>Alphaproteobacteria</taxon>
        <taxon>Rhodobacterales</taxon>
        <taxon>Rhodobacter group</taxon>
        <taxon>Rhodobacter</taxon>
    </lineage>
</organism>
<dbReference type="STRING" id="371731.Rsw2DRAFT_1866"/>
<keyword evidence="12 18" id="KW-0548">Nucleotidyltransferase</keyword>
<dbReference type="Pfam" id="PF01148">
    <property type="entry name" value="CTP_transf_1"/>
    <property type="match status" value="1"/>
</dbReference>
<evidence type="ECO:0000256" key="10">
    <source>
        <dbReference type="ARBA" id="ARBA00022679"/>
    </source>
</evidence>
<name>C8S1D8_9RHOB</name>
<evidence type="ECO:0000313" key="21">
    <source>
        <dbReference type="Proteomes" id="UP000010121"/>
    </source>
</evidence>
<feature type="transmembrane region" description="Helical" evidence="19">
    <location>
        <begin position="109"/>
        <end position="128"/>
    </location>
</feature>
<comment type="caution">
    <text evidence="20">The sequence shown here is derived from an EMBL/GenBank/DDBJ whole genome shotgun (WGS) entry which is preliminary data.</text>
</comment>
<comment type="subcellular location">
    <subcellularLocation>
        <location evidence="2">Cell membrane</location>
        <topology evidence="2">Multi-pass membrane protein</topology>
    </subcellularLocation>
</comment>
<evidence type="ECO:0000256" key="3">
    <source>
        <dbReference type="ARBA" id="ARBA00005119"/>
    </source>
</evidence>
<dbReference type="RefSeq" id="WP_008030302.1">
    <property type="nucleotide sequence ID" value="NZ_ACYY01000011.1"/>
</dbReference>
<evidence type="ECO:0000256" key="6">
    <source>
        <dbReference type="ARBA" id="ARBA00012487"/>
    </source>
</evidence>
<dbReference type="AlphaFoldDB" id="C8S1D8"/>
<dbReference type="Proteomes" id="UP000010121">
    <property type="component" value="Unassembled WGS sequence"/>
</dbReference>
<dbReference type="GO" id="GO:0005886">
    <property type="term" value="C:plasma membrane"/>
    <property type="evidence" value="ECO:0007669"/>
    <property type="project" value="UniProtKB-SubCell"/>
</dbReference>
<keyword evidence="10 18" id="KW-0808">Transferase</keyword>
<comment type="similarity">
    <text evidence="5 18">Belongs to the CDS family.</text>
</comment>
<evidence type="ECO:0000256" key="12">
    <source>
        <dbReference type="ARBA" id="ARBA00022695"/>
    </source>
</evidence>
<accession>C8S1D8</accession>
<evidence type="ECO:0000256" key="15">
    <source>
        <dbReference type="ARBA" id="ARBA00023136"/>
    </source>
</evidence>
<keyword evidence="8" id="KW-1003">Cell membrane</keyword>
<dbReference type="GO" id="GO:0004605">
    <property type="term" value="F:phosphatidate cytidylyltransferase activity"/>
    <property type="evidence" value="ECO:0007669"/>
    <property type="project" value="UniProtKB-EC"/>
</dbReference>
<dbReference type="EMBL" id="ACYY01000011">
    <property type="protein sequence ID" value="EEW25111.1"/>
    <property type="molecule type" value="Genomic_DNA"/>
</dbReference>
<evidence type="ECO:0000256" key="13">
    <source>
        <dbReference type="ARBA" id="ARBA00022989"/>
    </source>
</evidence>
<dbReference type="GO" id="GO:0016024">
    <property type="term" value="P:CDP-diacylglycerol biosynthetic process"/>
    <property type="evidence" value="ECO:0007669"/>
    <property type="project" value="UniProtKB-UniPathway"/>
</dbReference>
<evidence type="ECO:0000256" key="14">
    <source>
        <dbReference type="ARBA" id="ARBA00023098"/>
    </source>
</evidence>
<feature type="transmembrane region" description="Helical" evidence="19">
    <location>
        <begin position="69"/>
        <end position="97"/>
    </location>
</feature>
<evidence type="ECO:0000256" key="5">
    <source>
        <dbReference type="ARBA" id="ARBA00010185"/>
    </source>
</evidence>